<dbReference type="Proteomes" id="UP000217790">
    <property type="component" value="Unassembled WGS sequence"/>
</dbReference>
<proteinExistence type="predicted"/>
<evidence type="ECO:0000256" key="1">
    <source>
        <dbReference type="SAM" id="MobiDB-lite"/>
    </source>
</evidence>
<dbReference type="EMBL" id="KZ293663">
    <property type="protein sequence ID" value="PBK90891.1"/>
    <property type="molecule type" value="Genomic_DNA"/>
</dbReference>
<feature type="region of interest" description="Disordered" evidence="1">
    <location>
        <begin position="132"/>
        <end position="201"/>
    </location>
</feature>
<accession>A0A2H3D6L6</accession>
<evidence type="ECO:0000313" key="2">
    <source>
        <dbReference type="EMBL" id="PBK90891.1"/>
    </source>
</evidence>
<evidence type="ECO:0000313" key="3">
    <source>
        <dbReference type="Proteomes" id="UP000217790"/>
    </source>
</evidence>
<reference evidence="3" key="1">
    <citation type="journal article" date="2017" name="Nat. Ecol. Evol.">
        <title>Genome expansion and lineage-specific genetic innovations in the forest pathogenic fungi Armillaria.</title>
        <authorList>
            <person name="Sipos G."/>
            <person name="Prasanna A.N."/>
            <person name="Walter M.C."/>
            <person name="O'Connor E."/>
            <person name="Balint B."/>
            <person name="Krizsan K."/>
            <person name="Kiss B."/>
            <person name="Hess J."/>
            <person name="Varga T."/>
            <person name="Slot J."/>
            <person name="Riley R."/>
            <person name="Boka B."/>
            <person name="Rigling D."/>
            <person name="Barry K."/>
            <person name="Lee J."/>
            <person name="Mihaltcheva S."/>
            <person name="LaButti K."/>
            <person name="Lipzen A."/>
            <person name="Waldron R."/>
            <person name="Moloney N.M."/>
            <person name="Sperisen C."/>
            <person name="Kredics L."/>
            <person name="Vagvoelgyi C."/>
            <person name="Patrignani A."/>
            <person name="Fitzpatrick D."/>
            <person name="Nagy I."/>
            <person name="Doyle S."/>
            <person name="Anderson J.B."/>
            <person name="Grigoriev I.V."/>
            <person name="Gueldener U."/>
            <person name="Muensterkoetter M."/>
            <person name="Nagy L.G."/>
        </authorList>
    </citation>
    <scope>NUCLEOTIDE SEQUENCE [LARGE SCALE GENOMIC DNA]</scope>
    <source>
        <strain evidence="3">Ar21-2</strain>
    </source>
</reference>
<feature type="compositionally biased region" description="Polar residues" evidence="1">
    <location>
        <begin position="182"/>
        <end position="201"/>
    </location>
</feature>
<feature type="region of interest" description="Disordered" evidence="1">
    <location>
        <begin position="239"/>
        <end position="262"/>
    </location>
</feature>
<dbReference type="OrthoDB" id="3058987at2759"/>
<feature type="region of interest" description="Disordered" evidence="1">
    <location>
        <begin position="326"/>
        <end position="351"/>
    </location>
</feature>
<dbReference type="InParanoid" id="A0A2H3D6L6"/>
<dbReference type="STRING" id="47427.A0A2H3D6L6"/>
<dbReference type="AlphaFoldDB" id="A0A2H3D6L6"/>
<organism evidence="2 3">
    <name type="scientific">Armillaria gallica</name>
    <name type="common">Bulbous honey fungus</name>
    <name type="synonym">Armillaria bulbosa</name>
    <dbReference type="NCBI Taxonomy" id="47427"/>
    <lineage>
        <taxon>Eukaryota</taxon>
        <taxon>Fungi</taxon>
        <taxon>Dikarya</taxon>
        <taxon>Basidiomycota</taxon>
        <taxon>Agaricomycotina</taxon>
        <taxon>Agaricomycetes</taxon>
        <taxon>Agaricomycetidae</taxon>
        <taxon>Agaricales</taxon>
        <taxon>Marasmiineae</taxon>
        <taxon>Physalacriaceae</taxon>
        <taxon>Armillaria</taxon>
    </lineage>
</organism>
<name>A0A2H3D6L6_ARMGA</name>
<protein>
    <submittedName>
        <fullName evidence="2">Uncharacterized protein</fullName>
    </submittedName>
</protein>
<keyword evidence="3" id="KW-1185">Reference proteome</keyword>
<gene>
    <name evidence="2" type="ORF">ARMGADRAFT_1031989</name>
</gene>
<sequence>MFGLLKVHVREIGDKLCINNLLAFTVSLLKEIAERTGLHVFMIVRGPMLKKKGELGTLNLSWSKNLEAKSMAWPNWNEKKFKESIQDFFLKYLQTAYTAEDWVSMEMPGGTPLELLEAGLYVMDEELKGPNQNLDKVSDSLSEEESDDPGCSSSPVHKHKHWNKSMKESKGTRKTQRGKAKATNNDSLNKKNTLATPALNPQQPKLSTYELQWLANIAAIKNDLRMIKLKEEAAHKYAERHLPHPKSKSQAKKVLPGEPNASREDRVMEEKNPVATGGMVAKGLRQSGSIEGERENDSELMDVKMSEDALSVGVEDEDVQMKEVVEVEQDGETGKEKTGTEVPTLPSEESIMVNETVNNDAPELPALMKLLVQDPVVNDTSQDDVERTP</sequence>